<keyword evidence="3" id="KW-1185">Reference proteome</keyword>
<dbReference type="Proteomes" id="UP000007151">
    <property type="component" value="Unassembled WGS sequence"/>
</dbReference>
<accession>A0A212FE74</accession>
<feature type="region of interest" description="Disordered" evidence="1">
    <location>
        <begin position="1"/>
        <end position="40"/>
    </location>
</feature>
<gene>
    <name evidence="2" type="ORF">KGM_208204</name>
</gene>
<organism evidence="2 3">
    <name type="scientific">Danaus plexippus plexippus</name>
    <dbReference type="NCBI Taxonomy" id="278856"/>
    <lineage>
        <taxon>Eukaryota</taxon>
        <taxon>Metazoa</taxon>
        <taxon>Ecdysozoa</taxon>
        <taxon>Arthropoda</taxon>
        <taxon>Hexapoda</taxon>
        <taxon>Insecta</taxon>
        <taxon>Pterygota</taxon>
        <taxon>Neoptera</taxon>
        <taxon>Endopterygota</taxon>
        <taxon>Lepidoptera</taxon>
        <taxon>Glossata</taxon>
        <taxon>Ditrysia</taxon>
        <taxon>Papilionoidea</taxon>
        <taxon>Nymphalidae</taxon>
        <taxon>Danainae</taxon>
        <taxon>Danaini</taxon>
        <taxon>Danaina</taxon>
        <taxon>Danaus</taxon>
        <taxon>Danaus</taxon>
    </lineage>
</organism>
<comment type="caution">
    <text evidence="2">The sequence shown here is derived from an EMBL/GenBank/DDBJ whole genome shotgun (WGS) entry which is preliminary data.</text>
</comment>
<dbReference type="EMBL" id="AGBW02008963">
    <property type="protein sequence ID" value="OWR52059.1"/>
    <property type="molecule type" value="Genomic_DNA"/>
</dbReference>
<dbReference type="InterPro" id="IPR006616">
    <property type="entry name" value="DM9_repeat"/>
</dbReference>
<reference evidence="2 3" key="1">
    <citation type="journal article" date="2011" name="Cell">
        <title>The monarch butterfly genome yields insights into long-distance migration.</title>
        <authorList>
            <person name="Zhan S."/>
            <person name="Merlin C."/>
            <person name="Boore J.L."/>
            <person name="Reppert S.M."/>
        </authorList>
    </citation>
    <scope>NUCLEOTIDE SEQUENCE [LARGE SCALE GENOMIC DNA]</scope>
    <source>
        <strain evidence="2">F-2</strain>
    </source>
</reference>
<dbReference type="KEGG" id="dpl:KGM_208204"/>
<name>A0A212FE74_DANPL</name>
<dbReference type="Pfam" id="PF11901">
    <property type="entry name" value="DM9"/>
    <property type="match status" value="1"/>
</dbReference>
<dbReference type="PANTHER" id="PTHR31649">
    <property type="entry name" value="AGAP009604-PA"/>
    <property type="match status" value="1"/>
</dbReference>
<sequence>MSFPPPGPPPPPYYGPPGWHPPPPHHKPNHPYPHQPPGQLSGHGPIPYPYYVPGAVMMPVPIMPHPPEGQPTYITNIIYQGESSNQQTSEVQISESEGDFNWVPSTATTASSLAGKAVIGGHEGWDGSPLWVIRAWHNGDQIPGKLSVRHNAASVMYNGKEIPVQNIEVLCAKPDNLRWVPSSNGSVPPSAIPGGKTSSGETLYVGRARHQLSITPGKVHPSHKACYIGFGGAEVAHTLYDVLCRIS</sequence>
<evidence type="ECO:0000313" key="3">
    <source>
        <dbReference type="Proteomes" id="UP000007151"/>
    </source>
</evidence>
<dbReference type="PANTHER" id="PTHR31649:SF1">
    <property type="entry name" value="FARNESOIC ACID O-METHYL TRANSFERASE DOMAIN-CONTAINING PROTEIN"/>
    <property type="match status" value="1"/>
</dbReference>
<evidence type="ECO:0000256" key="1">
    <source>
        <dbReference type="SAM" id="MobiDB-lite"/>
    </source>
</evidence>
<evidence type="ECO:0000313" key="2">
    <source>
        <dbReference type="EMBL" id="OWR52059.1"/>
    </source>
</evidence>
<protein>
    <submittedName>
        <fullName evidence="2">Uncharacterized protein</fullName>
    </submittedName>
</protein>
<proteinExistence type="predicted"/>
<dbReference type="SMART" id="SM00696">
    <property type="entry name" value="DM9"/>
    <property type="match status" value="2"/>
</dbReference>
<dbReference type="AlphaFoldDB" id="A0A212FE74"/>
<dbReference type="STRING" id="278856.A0A212FE74"/>
<feature type="compositionally biased region" description="Pro residues" evidence="1">
    <location>
        <begin position="1"/>
        <end position="22"/>
    </location>
</feature>
<dbReference type="OrthoDB" id="2142040at2759"/>
<dbReference type="eggNOG" id="ENOG502QVPV">
    <property type="taxonomic scope" value="Eukaryota"/>
</dbReference>